<evidence type="ECO:0000256" key="5">
    <source>
        <dbReference type="ARBA" id="ARBA00022989"/>
    </source>
</evidence>
<sequence length="292" mass="32410">MRRARIQPALLLAPAVAGLFIFVYLPLLQDVWLSFYSWNMVSPTMKFIGLDNFRAIITGADLGKVLGNTLLYVAVLLFLNFLLPYIGSFALAHCITRGSFFYRAALFIPSTVSLAVASILFLWIFNPLAGPLCILLSAAGAESPRWFKEPGLVVAVIGLIIGWKVFGYNLIVLMAAMVDVPKELIEAAKLENASNWDIFRRIIVPMTSSTALYVFVITIVFGLQYVLVPVNMITQGGPDQGSTNIVYIIYQYAFTFFQTGKAAAFSLITMLVYAAFLVFKTKVLDKKVHYET</sequence>
<dbReference type="RefSeq" id="WP_122627894.1">
    <property type="nucleotide sequence ID" value="NZ_UPPP01000069.1"/>
</dbReference>
<evidence type="ECO:0000256" key="3">
    <source>
        <dbReference type="ARBA" id="ARBA00022475"/>
    </source>
</evidence>
<feature type="transmembrane region" description="Helical" evidence="7">
    <location>
        <begin position="152"/>
        <end position="176"/>
    </location>
</feature>
<evidence type="ECO:0000313" key="10">
    <source>
        <dbReference type="Proteomes" id="UP000277811"/>
    </source>
</evidence>
<feature type="transmembrane region" description="Helical" evidence="7">
    <location>
        <begin position="9"/>
        <end position="28"/>
    </location>
</feature>
<keyword evidence="4 7" id="KW-0812">Transmembrane</keyword>
<feature type="transmembrane region" description="Helical" evidence="7">
    <location>
        <begin position="104"/>
        <end position="125"/>
    </location>
</feature>
<evidence type="ECO:0000313" key="9">
    <source>
        <dbReference type="EMBL" id="VBB06948.1"/>
    </source>
</evidence>
<organism evidence="9 10">
    <name type="scientific">Lucifera butyrica</name>
    <dbReference type="NCBI Taxonomy" id="1351585"/>
    <lineage>
        <taxon>Bacteria</taxon>
        <taxon>Bacillati</taxon>
        <taxon>Bacillota</taxon>
        <taxon>Negativicutes</taxon>
        <taxon>Veillonellales</taxon>
        <taxon>Veillonellaceae</taxon>
        <taxon>Lucifera</taxon>
    </lineage>
</organism>
<dbReference type="EMBL" id="UPPP01000069">
    <property type="protein sequence ID" value="VBB06948.1"/>
    <property type="molecule type" value="Genomic_DNA"/>
</dbReference>
<keyword evidence="3" id="KW-1003">Cell membrane</keyword>
<dbReference type="Pfam" id="PF00528">
    <property type="entry name" value="BPD_transp_1"/>
    <property type="match status" value="1"/>
</dbReference>
<evidence type="ECO:0000256" key="2">
    <source>
        <dbReference type="ARBA" id="ARBA00022448"/>
    </source>
</evidence>
<dbReference type="AlphaFoldDB" id="A0A498RCQ9"/>
<dbReference type="Gene3D" id="1.10.3720.10">
    <property type="entry name" value="MetI-like"/>
    <property type="match status" value="1"/>
</dbReference>
<name>A0A498RCQ9_9FIRM</name>
<keyword evidence="2 7" id="KW-0813">Transport</keyword>
<gene>
    <name evidence="9" type="ORF">LUCI_2190</name>
</gene>
<dbReference type="SUPFAM" id="SSF161098">
    <property type="entry name" value="MetI-like"/>
    <property type="match status" value="1"/>
</dbReference>
<evidence type="ECO:0000256" key="7">
    <source>
        <dbReference type="RuleBase" id="RU363032"/>
    </source>
</evidence>
<comment type="similarity">
    <text evidence="7">Belongs to the binding-protein-dependent transport system permease family.</text>
</comment>
<dbReference type="InterPro" id="IPR051393">
    <property type="entry name" value="ABC_transporter_permease"/>
</dbReference>
<feature type="transmembrane region" description="Helical" evidence="7">
    <location>
        <begin position="210"/>
        <end position="228"/>
    </location>
</feature>
<reference evidence="9 10" key="1">
    <citation type="submission" date="2018-06" db="EMBL/GenBank/DDBJ databases">
        <authorList>
            <person name="Strepis N."/>
        </authorList>
    </citation>
    <scope>NUCLEOTIDE SEQUENCE [LARGE SCALE GENOMIC DNA]</scope>
    <source>
        <strain evidence="9">LUCI</strain>
    </source>
</reference>
<dbReference type="PROSITE" id="PS50928">
    <property type="entry name" value="ABC_TM1"/>
    <property type="match status" value="1"/>
</dbReference>
<dbReference type="GO" id="GO:0005886">
    <property type="term" value="C:plasma membrane"/>
    <property type="evidence" value="ECO:0007669"/>
    <property type="project" value="UniProtKB-SubCell"/>
</dbReference>
<keyword evidence="5 7" id="KW-1133">Transmembrane helix</keyword>
<dbReference type="Proteomes" id="UP000277811">
    <property type="component" value="Unassembled WGS sequence"/>
</dbReference>
<feature type="transmembrane region" description="Helical" evidence="7">
    <location>
        <begin position="70"/>
        <end position="92"/>
    </location>
</feature>
<dbReference type="PANTHER" id="PTHR30193:SF37">
    <property type="entry name" value="INNER MEMBRANE ABC TRANSPORTER PERMEASE PROTEIN YCJO"/>
    <property type="match status" value="1"/>
</dbReference>
<dbReference type="PANTHER" id="PTHR30193">
    <property type="entry name" value="ABC TRANSPORTER PERMEASE PROTEIN"/>
    <property type="match status" value="1"/>
</dbReference>
<dbReference type="CDD" id="cd06261">
    <property type="entry name" value="TM_PBP2"/>
    <property type="match status" value="1"/>
</dbReference>
<evidence type="ECO:0000256" key="4">
    <source>
        <dbReference type="ARBA" id="ARBA00022692"/>
    </source>
</evidence>
<evidence type="ECO:0000256" key="6">
    <source>
        <dbReference type="ARBA" id="ARBA00023136"/>
    </source>
</evidence>
<comment type="subcellular location">
    <subcellularLocation>
        <location evidence="1 7">Cell membrane</location>
        <topology evidence="1 7">Multi-pass membrane protein</topology>
    </subcellularLocation>
</comment>
<keyword evidence="6 7" id="KW-0472">Membrane</keyword>
<protein>
    <recommendedName>
        <fullName evidence="8">ABC transmembrane type-1 domain-containing protein</fullName>
    </recommendedName>
</protein>
<dbReference type="GO" id="GO:0055085">
    <property type="term" value="P:transmembrane transport"/>
    <property type="evidence" value="ECO:0007669"/>
    <property type="project" value="InterPro"/>
</dbReference>
<accession>A0A498RCQ9</accession>
<dbReference type="InterPro" id="IPR035906">
    <property type="entry name" value="MetI-like_sf"/>
</dbReference>
<evidence type="ECO:0000259" key="8">
    <source>
        <dbReference type="PROSITE" id="PS50928"/>
    </source>
</evidence>
<feature type="domain" description="ABC transmembrane type-1" evidence="8">
    <location>
        <begin position="66"/>
        <end position="280"/>
    </location>
</feature>
<evidence type="ECO:0000256" key="1">
    <source>
        <dbReference type="ARBA" id="ARBA00004651"/>
    </source>
</evidence>
<dbReference type="OrthoDB" id="9779462at2"/>
<proteinExistence type="inferred from homology"/>
<feature type="transmembrane region" description="Helical" evidence="7">
    <location>
        <begin position="262"/>
        <end position="279"/>
    </location>
</feature>
<dbReference type="InterPro" id="IPR000515">
    <property type="entry name" value="MetI-like"/>
</dbReference>
<keyword evidence="10" id="KW-1185">Reference proteome</keyword>